<sequence length="152" mass="17937">MDLPNLFTQEVSEKIIQRIDRLTPDTLPLWGKMDVAQMLAHCNVTYELIYENIHKKHNVLMQLVIRAFVKKRIVGASPYKRNLPTGPAFLIKDKRDFETEKNRLKTYIRKTQQLGETHFDQKASHSFGKLSVNEWNNMFYKHLDHHLTQFGV</sequence>
<dbReference type="InterPro" id="IPR034660">
    <property type="entry name" value="DinB/YfiT-like"/>
</dbReference>
<dbReference type="Gene3D" id="1.20.120.450">
    <property type="entry name" value="dinb family like domain"/>
    <property type="match status" value="1"/>
</dbReference>
<dbReference type="Pfam" id="PF07606">
    <property type="entry name" value="DUF1569"/>
    <property type="match status" value="1"/>
</dbReference>
<keyword evidence="2" id="KW-1185">Reference proteome</keyword>
<name>A0A5N1JNH4_9BACT</name>
<dbReference type="InterPro" id="IPR011463">
    <property type="entry name" value="DUF1569"/>
</dbReference>
<dbReference type="Proteomes" id="UP000326344">
    <property type="component" value="Unassembled WGS sequence"/>
</dbReference>
<evidence type="ECO:0000313" key="2">
    <source>
        <dbReference type="Proteomes" id="UP000326344"/>
    </source>
</evidence>
<reference evidence="1 2" key="1">
    <citation type="submission" date="2019-09" db="EMBL/GenBank/DDBJ databases">
        <title>Genome Sequence of Larkinella sp MA1.</title>
        <authorList>
            <person name="Srinivasan S."/>
        </authorList>
    </citation>
    <scope>NUCLEOTIDE SEQUENCE [LARGE SCALE GENOMIC DNA]</scope>
    <source>
        <strain evidence="1 2">MA1</strain>
    </source>
</reference>
<evidence type="ECO:0000313" key="1">
    <source>
        <dbReference type="EMBL" id="KAA9356997.1"/>
    </source>
</evidence>
<organism evidence="1 2">
    <name type="scientific">Larkinella humicola</name>
    <dbReference type="NCBI Taxonomy" id="2607654"/>
    <lineage>
        <taxon>Bacteria</taxon>
        <taxon>Pseudomonadati</taxon>
        <taxon>Bacteroidota</taxon>
        <taxon>Cytophagia</taxon>
        <taxon>Cytophagales</taxon>
        <taxon>Spirosomataceae</taxon>
        <taxon>Larkinella</taxon>
    </lineage>
</organism>
<comment type="caution">
    <text evidence="1">The sequence shown here is derived from an EMBL/GenBank/DDBJ whole genome shotgun (WGS) entry which is preliminary data.</text>
</comment>
<dbReference type="RefSeq" id="WP_150875084.1">
    <property type="nucleotide sequence ID" value="NZ_VTWS01000001.1"/>
</dbReference>
<dbReference type="AlphaFoldDB" id="A0A5N1JNH4"/>
<proteinExistence type="predicted"/>
<dbReference type="EMBL" id="VTWS01000001">
    <property type="protein sequence ID" value="KAA9356997.1"/>
    <property type="molecule type" value="Genomic_DNA"/>
</dbReference>
<accession>A0A5N1JNH4</accession>
<gene>
    <name evidence="1" type="ORF">F0P93_04475</name>
</gene>
<protein>
    <submittedName>
        <fullName evidence="1">DUF1569 domain-containing protein</fullName>
    </submittedName>
</protein>